<evidence type="ECO:0000313" key="5">
    <source>
        <dbReference type="Proteomes" id="UP000051035"/>
    </source>
</evidence>
<evidence type="ECO:0000313" key="4">
    <source>
        <dbReference type="EMBL" id="KPL07988.1"/>
    </source>
</evidence>
<dbReference type="Proteomes" id="UP000051035">
    <property type="component" value="Unassembled WGS sequence"/>
</dbReference>
<protein>
    <recommendedName>
        <fullName evidence="3">DNA methylase N-4/N-6 domain-containing protein</fullName>
    </recommendedName>
</protein>
<dbReference type="Gene3D" id="3.40.50.150">
    <property type="entry name" value="Vaccinia Virus protein VP39"/>
    <property type="match status" value="1"/>
</dbReference>
<evidence type="ECO:0000259" key="3">
    <source>
        <dbReference type="Pfam" id="PF01555"/>
    </source>
</evidence>
<dbReference type="GO" id="GO:0008170">
    <property type="term" value="F:N-methyltransferase activity"/>
    <property type="evidence" value="ECO:0007669"/>
    <property type="project" value="InterPro"/>
</dbReference>
<dbReference type="AlphaFoldDB" id="A0A0S8JE03"/>
<dbReference type="InterPro" id="IPR002941">
    <property type="entry name" value="DNA_methylase_N4/N6"/>
</dbReference>
<dbReference type="InterPro" id="IPR001091">
    <property type="entry name" value="RM_Methyltransferase"/>
</dbReference>
<dbReference type="GO" id="GO:0032259">
    <property type="term" value="P:methylation"/>
    <property type="evidence" value="ECO:0007669"/>
    <property type="project" value="UniProtKB-KW"/>
</dbReference>
<sequence length="72" mass="7986">MKPVELFARAIRNSSARGEIVCDPFLGSGTTMIASEQLDRRCYGMEIEPKYVAVTLQRMVDLGAGLEPRLVK</sequence>
<name>A0A0S8JE03_UNCT6</name>
<evidence type="ECO:0000256" key="1">
    <source>
        <dbReference type="ARBA" id="ARBA00022603"/>
    </source>
</evidence>
<feature type="domain" description="DNA methylase N-4/N-6" evidence="3">
    <location>
        <begin position="2"/>
        <end position="54"/>
    </location>
</feature>
<dbReference type="InterPro" id="IPR029063">
    <property type="entry name" value="SAM-dependent_MTases_sf"/>
</dbReference>
<evidence type="ECO:0000256" key="2">
    <source>
        <dbReference type="ARBA" id="ARBA00022679"/>
    </source>
</evidence>
<dbReference type="PRINTS" id="PR00508">
    <property type="entry name" value="S21N4MTFRASE"/>
</dbReference>
<keyword evidence="2" id="KW-0808">Transferase</keyword>
<gene>
    <name evidence="4" type="ORF">AMJ71_08570</name>
</gene>
<reference evidence="4 5" key="1">
    <citation type="journal article" date="2015" name="Microbiome">
        <title>Genomic resolution of linkages in carbon, nitrogen, and sulfur cycling among widespread estuary sediment bacteria.</title>
        <authorList>
            <person name="Baker B.J."/>
            <person name="Lazar C.S."/>
            <person name="Teske A.P."/>
            <person name="Dick G.J."/>
        </authorList>
    </citation>
    <scope>NUCLEOTIDE SEQUENCE [LARGE SCALE GENOMIC DNA]</scope>
    <source>
        <strain evidence="4">SM1_40</strain>
    </source>
</reference>
<proteinExistence type="predicted"/>
<dbReference type="SUPFAM" id="SSF53335">
    <property type="entry name" value="S-adenosyl-L-methionine-dependent methyltransferases"/>
    <property type="match status" value="1"/>
</dbReference>
<keyword evidence="1" id="KW-0489">Methyltransferase</keyword>
<organism evidence="4 5">
    <name type="scientific">candidate division TA06 bacterium SM1_40</name>
    <dbReference type="NCBI Taxonomy" id="1703773"/>
    <lineage>
        <taxon>Bacteria</taxon>
        <taxon>Bacteria division TA06</taxon>
    </lineage>
</organism>
<dbReference type="EMBL" id="LJVA01000111">
    <property type="protein sequence ID" value="KPL07988.1"/>
    <property type="molecule type" value="Genomic_DNA"/>
</dbReference>
<accession>A0A0S8JE03</accession>
<dbReference type="GO" id="GO:0003677">
    <property type="term" value="F:DNA binding"/>
    <property type="evidence" value="ECO:0007669"/>
    <property type="project" value="InterPro"/>
</dbReference>
<dbReference type="Pfam" id="PF01555">
    <property type="entry name" value="N6_N4_Mtase"/>
    <property type="match status" value="1"/>
</dbReference>
<comment type="caution">
    <text evidence="4">The sequence shown here is derived from an EMBL/GenBank/DDBJ whole genome shotgun (WGS) entry which is preliminary data.</text>
</comment>